<dbReference type="EMBL" id="GBXM01090688">
    <property type="protein sequence ID" value="JAH17889.1"/>
    <property type="molecule type" value="Transcribed_RNA"/>
</dbReference>
<evidence type="ECO:0000313" key="1">
    <source>
        <dbReference type="EMBL" id="JAH17889.1"/>
    </source>
</evidence>
<sequence length="67" mass="7505">MCIADFSPIIFKQVFLSKYSSGPRAQSYSDALILSAISDLISLCLRRSLISRGRALFHIRRTDSSSH</sequence>
<reference evidence="1" key="2">
    <citation type="journal article" date="2015" name="Fish Shellfish Immunol.">
        <title>Early steps in the European eel (Anguilla anguilla)-Vibrio vulnificus interaction in the gills: Role of the RtxA13 toxin.</title>
        <authorList>
            <person name="Callol A."/>
            <person name="Pajuelo D."/>
            <person name="Ebbesson L."/>
            <person name="Teles M."/>
            <person name="MacKenzie S."/>
            <person name="Amaro C."/>
        </authorList>
    </citation>
    <scope>NUCLEOTIDE SEQUENCE</scope>
</reference>
<organism evidence="1">
    <name type="scientific">Anguilla anguilla</name>
    <name type="common">European freshwater eel</name>
    <name type="synonym">Muraena anguilla</name>
    <dbReference type="NCBI Taxonomy" id="7936"/>
    <lineage>
        <taxon>Eukaryota</taxon>
        <taxon>Metazoa</taxon>
        <taxon>Chordata</taxon>
        <taxon>Craniata</taxon>
        <taxon>Vertebrata</taxon>
        <taxon>Euteleostomi</taxon>
        <taxon>Actinopterygii</taxon>
        <taxon>Neopterygii</taxon>
        <taxon>Teleostei</taxon>
        <taxon>Anguilliformes</taxon>
        <taxon>Anguillidae</taxon>
        <taxon>Anguilla</taxon>
    </lineage>
</organism>
<reference evidence="1" key="1">
    <citation type="submission" date="2014-11" db="EMBL/GenBank/DDBJ databases">
        <authorList>
            <person name="Amaro Gonzalez C."/>
        </authorList>
    </citation>
    <scope>NUCLEOTIDE SEQUENCE</scope>
</reference>
<protein>
    <submittedName>
        <fullName evidence="1">Uncharacterized protein</fullName>
    </submittedName>
</protein>
<proteinExistence type="predicted"/>
<dbReference type="AlphaFoldDB" id="A0A0E9QM36"/>
<accession>A0A0E9QM36</accession>
<name>A0A0E9QM36_ANGAN</name>